<comment type="caution">
    <text evidence="5">The sequence shown here is derived from an EMBL/GenBank/DDBJ whole genome shotgun (WGS) entry which is preliminary data.</text>
</comment>
<proteinExistence type="predicted"/>
<dbReference type="PANTHER" id="PTHR43280:SF10">
    <property type="entry name" value="REGULATORY PROTEIN POCR"/>
    <property type="match status" value="1"/>
</dbReference>
<evidence type="ECO:0000259" key="4">
    <source>
        <dbReference type="PROSITE" id="PS01124"/>
    </source>
</evidence>
<evidence type="ECO:0000313" key="5">
    <source>
        <dbReference type="EMBL" id="MBC5686967.1"/>
    </source>
</evidence>
<dbReference type="Proteomes" id="UP000643810">
    <property type="component" value="Unassembled WGS sequence"/>
</dbReference>
<dbReference type="Pfam" id="PF10114">
    <property type="entry name" value="PocR"/>
    <property type="match status" value="1"/>
</dbReference>
<keyword evidence="6" id="KW-1185">Reference proteome</keyword>
<dbReference type="PROSITE" id="PS01124">
    <property type="entry name" value="HTH_ARAC_FAMILY_2"/>
    <property type="match status" value="1"/>
</dbReference>
<protein>
    <submittedName>
        <fullName evidence="5">PocR ligand-binding domain-containing protein</fullName>
    </submittedName>
</protein>
<dbReference type="PRINTS" id="PR00032">
    <property type="entry name" value="HTHARAC"/>
</dbReference>
<evidence type="ECO:0000313" key="6">
    <source>
        <dbReference type="Proteomes" id="UP000643810"/>
    </source>
</evidence>
<evidence type="ECO:0000256" key="2">
    <source>
        <dbReference type="ARBA" id="ARBA00023125"/>
    </source>
</evidence>
<sequence length="290" mass="33724">MDMLTLNLNKDALLDLMKNFYLLTNIKIALFDLDGYEILSYPKEHCAFCAKIRSYKKGNANCMQSNRNSFARCQQTQTLEIFHCHAGLLETTAPLIDNGQIIGYIMIGQFTENPDHDKLISSLRLYLHSYTSHTFCDSDPIFNMVYKSSEQIQATVRILEACTLYVLFRDMVSLQRQNFVQNLDCFLLAHLAEDLSIERLTKEFHISKNKLYESCNKYMQNGIAEHIRGLRLAEAKRLLKETTLSVHEISDRVGFNDYNYFCRIFKKYFGTSAGKYRKEQSNYHSNFLAK</sequence>
<dbReference type="InterPro" id="IPR020449">
    <property type="entry name" value="Tscrpt_reg_AraC-type_HTH"/>
</dbReference>
<evidence type="ECO:0000256" key="3">
    <source>
        <dbReference type="ARBA" id="ARBA00023163"/>
    </source>
</evidence>
<dbReference type="SMART" id="SM00342">
    <property type="entry name" value="HTH_ARAC"/>
    <property type="match status" value="1"/>
</dbReference>
<dbReference type="InterPro" id="IPR018060">
    <property type="entry name" value="HTH_AraC"/>
</dbReference>
<organism evidence="5 6">
    <name type="scientific">Roseburia lenta</name>
    <dbReference type="NCBI Taxonomy" id="2763061"/>
    <lineage>
        <taxon>Bacteria</taxon>
        <taxon>Bacillati</taxon>
        <taxon>Bacillota</taxon>
        <taxon>Clostridia</taxon>
        <taxon>Lachnospirales</taxon>
        <taxon>Lachnospiraceae</taxon>
        <taxon>Roseburia</taxon>
    </lineage>
</organism>
<dbReference type="RefSeq" id="WP_118282664.1">
    <property type="nucleotide sequence ID" value="NZ_JACOPG010000004.1"/>
</dbReference>
<dbReference type="SUPFAM" id="SSF46689">
    <property type="entry name" value="Homeodomain-like"/>
    <property type="match status" value="1"/>
</dbReference>
<name>A0ABR7GI57_9FIRM</name>
<dbReference type="InterPro" id="IPR018771">
    <property type="entry name" value="PocR_dom"/>
</dbReference>
<keyword evidence="2" id="KW-0238">DNA-binding</keyword>
<evidence type="ECO:0000256" key="1">
    <source>
        <dbReference type="ARBA" id="ARBA00023015"/>
    </source>
</evidence>
<dbReference type="EMBL" id="JACOPG010000004">
    <property type="protein sequence ID" value="MBC5686967.1"/>
    <property type="molecule type" value="Genomic_DNA"/>
</dbReference>
<accession>A0ABR7GI57</accession>
<dbReference type="Pfam" id="PF12833">
    <property type="entry name" value="HTH_18"/>
    <property type="match status" value="1"/>
</dbReference>
<dbReference type="Gene3D" id="1.10.10.60">
    <property type="entry name" value="Homeodomain-like"/>
    <property type="match status" value="1"/>
</dbReference>
<dbReference type="PROSITE" id="PS00041">
    <property type="entry name" value="HTH_ARAC_FAMILY_1"/>
    <property type="match status" value="1"/>
</dbReference>
<dbReference type="PANTHER" id="PTHR43280">
    <property type="entry name" value="ARAC-FAMILY TRANSCRIPTIONAL REGULATOR"/>
    <property type="match status" value="1"/>
</dbReference>
<feature type="domain" description="HTH araC/xylS-type" evidence="4">
    <location>
        <begin position="181"/>
        <end position="279"/>
    </location>
</feature>
<keyword evidence="1" id="KW-0805">Transcription regulation</keyword>
<reference evidence="5 6" key="1">
    <citation type="submission" date="2020-08" db="EMBL/GenBank/DDBJ databases">
        <title>Genome public.</title>
        <authorList>
            <person name="Liu C."/>
            <person name="Sun Q."/>
        </authorList>
    </citation>
    <scope>NUCLEOTIDE SEQUENCE [LARGE SCALE GENOMIC DNA]</scope>
    <source>
        <strain evidence="5 6">NSJ-9</strain>
    </source>
</reference>
<keyword evidence="3" id="KW-0804">Transcription</keyword>
<dbReference type="InterPro" id="IPR018062">
    <property type="entry name" value="HTH_AraC-typ_CS"/>
</dbReference>
<gene>
    <name evidence="5" type="ORF">H8R94_10185</name>
</gene>
<dbReference type="InterPro" id="IPR009057">
    <property type="entry name" value="Homeodomain-like_sf"/>
</dbReference>